<name>A0A449B254_9BACT</name>
<keyword evidence="3" id="KW-1185">Reference proteome</keyword>
<feature type="transmembrane region" description="Helical" evidence="1">
    <location>
        <begin position="83"/>
        <end position="106"/>
    </location>
</feature>
<feature type="transmembrane region" description="Helical" evidence="1">
    <location>
        <begin position="12"/>
        <end position="36"/>
    </location>
</feature>
<dbReference type="EMBL" id="LR215036">
    <property type="protein sequence ID" value="VEU74625.1"/>
    <property type="molecule type" value="Genomic_DNA"/>
</dbReference>
<sequence>MDIIKKLKHARIHAINAFLYSFIWLVGLIVSLAVFGIENGKFGAVLLSILMALASSFVVIRISQIKNYFLNINKQLSDKYNNLFILSVISIPLPPVGWVAWIMVAIQTTKTLKEMENIQ</sequence>
<evidence type="ECO:0000313" key="3">
    <source>
        <dbReference type="Proteomes" id="UP000290985"/>
    </source>
</evidence>
<organism evidence="2 3">
    <name type="scientific">Mycoplasmopsis citelli</name>
    <dbReference type="NCBI Taxonomy" id="171281"/>
    <lineage>
        <taxon>Bacteria</taxon>
        <taxon>Bacillati</taxon>
        <taxon>Mycoplasmatota</taxon>
        <taxon>Mycoplasmoidales</taxon>
        <taxon>Metamycoplasmataceae</taxon>
        <taxon>Mycoplasmopsis</taxon>
    </lineage>
</organism>
<proteinExistence type="predicted"/>
<reference evidence="2 3" key="1">
    <citation type="submission" date="2019-01" db="EMBL/GenBank/DDBJ databases">
        <authorList>
            <consortium name="Pathogen Informatics"/>
        </authorList>
    </citation>
    <scope>NUCLEOTIDE SEQUENCE [LARGE SCALE GENOMIC DNA]</scope>
    <source>
        <strain evidence="2 3">NCTC10181</strain>
    </source>
</reference>
<accession>A0A449B254</accession>
<gene>
    <name evidence="2" type="ORF">NCTC10181_00480</name>
</gene>
<evidence type="ECO:0000256" key="1">
    <source>
        <dbReference type="SAM" id="Phobius"/>
    </source>
</evidence>
<feature type="transmembrane region" description="Helical" evidence="1">
    <location>
        <begin position="42"/>
        <end position="62"/>
    </location>
</feature>
<protein>
    <submittedName>
        <fullName evidence="2">Uncharacterized protein</fullName>
    </submittedName>
</protein>
<dbReference type="AlphaFoldDB" id="A0A449B254"/>
<keyword evidence="1" id="KW-0812">Transmembrane</keyword>
<dbReference type="RefSeq" id="WP_129725437.1">
    <property type="nucleotide sequence ID" value="NZ_CP101807.1"/>
</dbReference>
<dbReference type="Proteomes" id="UP000290985">
    <property type="component" value="Chromosome"/>
</dbReference>
<dbReference type="KEGG" id="mcit:NCTC10181_00480"/>
<evidence type="ECO:0000313" key="2">
    <source>
        <dbReference type="EMBL" id="VEU74625.1"/>
    </source>
</evidence>
<keyword evidence="1" id="KW-0472">Membrane</keyword>
<keyword evidence="1" id="KW-1133">Transmembrane helix</keyword>